<evidence type="ECO:0000313" key="2">
    <source>
        <dbReference type="Proteomes" id="UP001139179"/>
    </source>
</evidence>
<dbReference type="Proteomes" id="UP001139179">
    <property type="component" value="Unassembled WGS sequence"/>
</dbReference>
<accession>A0A9X2DUD8</accession>
<dbReference type="Pfam" id="PF14175">
    <property type="entry name" value="YaaC"/>
    <property type="match status" value="1"/>
</dbReference>
<reference evidence="1" key="1">
    <citation type="submission" date="2022-05" db="EMBL/GenBank/DDBJ databases">
        <title>Comparative Genomics of Spacecraft Associated Microbes.</title>
        <authorList>
            <person name="Tran M.T."/>
            <person name="Wright A."/>
            <person name="Seuylemezian A."/>
            <person name="Eisen J."/>
            <person name="Coil D."/>
        </authorList>
    </citation>
    <scope>NUCLEOTIDE SEQUENCE</scope>
    <source>
        <strain evidence="1">214.1.1</strain>
    </source>
</reference>
<comment type="caution">
    <text evidence="1">The sequence shown here is derived from an EMBL/GenBank/DDBJ whole genome shotgun (WGS) entry which is preliminary data.</text>
</comment>
<dbReference type="InterPro" id="IPR026988">
    <property type="entry name" value="YaaC-like"/>
</dbReference>
<organism evidence="1 2">
    <name type="scientific">Halalkalibacter oceani</name>
    <dbReference type="NCBI Taxonomy" id="1653776"/>
    <lineage>
        <taxon>Bacteria</taxon>
        <taxon>Bacillati</taxon>
        <taxon>Bacillota</taxon>
        <taxon>Bacilli</taxon>
        <taxon>Bacillales</taxon>
        <taxon>Bacillaceae</taxon>
        <taxon>Halalkalibacter</taxon>
    </lineage>
</organism>
<sequence length="319" mass="37655">MDKPLAERFLPFYSAAFTRTYLTEAYETLQIPQAKAKSYHTCYSFIYHLQQGELYIKQAHTSPIELKPLLLFYGFIQLLKACILTRDPDYPQNSDVLAHGVSTRKRKKAAYCFLDDEVKIQKNGLFSHLLDKMFHMKHSFEKYQMRTLLQHIADLHPLFLKIYKHDLSYKGTFSGSSLIFPAQLLDSYHMTPNRFEQYIETFPHSRYNSHLRIKEEEELLYIPLRNSPSSLDVSPWLIDQAGDIYILKKRHDKTPCKLPEPAIHYLLLYNLSMISRYETEWWGELIHTFSGTDYPFIVYYLTVAEKKLPTLISNFLQKK</sequence>
<proteinExistence type="predicted"/>
<evidence type="ECO:0000313" key="1">
    <source>
        <dbReference type="EMBL" id="MCM3716568.1"/>
    </source>
</evidence>
<gene>
    <name evidence="1" type="ORF">M3202_21220</name>
</gene>
<keyword evidence="2" id="KW-1185">Reference proteome</keyword>
<name>A0A9X2DUD8_9BACI</name>
<dbReference type="EMBL" id="JAMBOL010000043">
    <property type="protein sequence ID" value="MCM3716568.1"/>
    <property type="molecule type" value="Genomic_DNA"/>
</dbReference>
<dbReference type="RefSeq" id="WP_251225214.1">
    <property type="nucleotide sequence ID" value="NZ_JAMBOL010000043.1"/>
</dbReference>
<protein>
    <submittedName>
        <fullName evidence="1">YaaC family protein</fullName>
    </submittedName>
</protein>
<dbReference type="AlphaFoldDB" id="A0A9X2DUD8"/>